<sequence>MTYSRFLHTELESSYKADDKVIAYTIFSSSQPHTPSLGFRKSVGLQRFAVIWDQEQDLRIINLIEEALAVRFFSPIKVLRPSKARLDIIIDQTLNDEKLKAFVFAWEKLVHKVAGSDWSLVVFSETQEHSPLDEIGMLGIFNQELMQGAKLGIEDYSPDLALVSA</sequence>
<gene>
    <name evidence="1" type="ORF">HU758_013185</name>
</gene>
<organism evidence="1 2">
    <name type="scientific">Pseudomonas kurunegalensis</name>
    <dbReference type="NCBI Taxonomy" id="485880"/>
    <lineage>
        <taxon>Bacteria</taxon>
        <taxon>Pseudomonadati</taxon>
        <taxon>Pseudomonadota</taxon>
        <taxon>Gammaproteobacteria</taxon>
        <taxon>Pseudomonadales</taxon>
        <taxon>Pseudomonadaceae</taxon>
        <taxon>Pseudomonas</taxon>
    </lineage>
</organism>
<dbReference type="EMBL" id="JABWSB020000007">
    <property type="protein sequence ID" value="MBV4516149.1"/>
    <property type="molecule type" value="Genomic_DNA"/>
</dbReference>
<accession>A0ACC5UNZ3</accession>
<name>A0ACC5UNZ3_9PSED</name>
<dbReference type="Proteomes" id="UP000624243">
    <property type="component" value="Unassembled WGS sequence"/>
</dbReference>
<keyword evidence="2" id="KW-1185">Reference proteome</keyword>
<evidence type="ECO:0000313" key="2">
    <source>
        <dbReference type="Proteomes" id="UP000624243"/>
    </source>
</evidence>
<reference evidence="1 2" key="1">
    <citation type="journal article" date="2020" name="Microorganisms">
        <title>Reliable Identification of Environmental Pseudomonas Isolates Using the rpoD Gene.</title>
        <authorList>
            <consortium name="The Broad Institute Genome Sequencing Platform"/>
            <person name="Girard L."/>
            <person name="Lood C."/>
            <person name="Rokni-Zadeh H."/>
            <person name="van Noort V."/>
            <person name="Lavigne R."/>
            <person name="De Mot R."/>
        </authorList>
    </citation>
    <scope>NUCLEOTIDE SEQUENCE [LARGE SCALE GENOMIC DNA]</scope>
    <source>
        <strain evidence="1 2">RW1P2</strain>
    </source>
</reference>
<protein>
    <submittedName>
        <fullName evidence="1">Uncharacterized protein</fullName>
    </submittedName>
</protein>
<proteinExistence type="predicted"/>
<evidence type="ECO:0000313" key="1">
    <source>
        <dbReference type="EMBL" id="MBV4516149.1"/>
    </source>
</evidence>
<comment type="caution">
    <text evidence="1">The sequence shown here is derived from an EMBL/GenBank/DDBJ whole genome shotgun (WGS) entry which is preliminary data.</text>
</comment>